<organism evidence="1 2">
    <name type="scientific">Lentinula aff. lateritia</name>
    <dbReference type="NCBI Taxonomy" id="2804960"/>
    <lineage>
        <taxon>Eukaryota</taxon>
        <taxon>Fungi</taxon>
        <taxon>Dikarya</taxon>
        <taxon>Basidiomycota</taxon>
        <taxon>Agaricomycotina</taxon>
        <taxon>Agaricomycetes</taxon>
        <taxon>Agaricomycetidae</taxon>
        <taxon>Agaricales</taxon>
        <taxon>Marasmiineae</taxon>
        <taxon>Omphalotaceae</taxon>
        <taxon>Lentinula</taxon>
    </lineage>
</organism>
<gene>
    <name evidence="1" type="ORF">F5876DRAFT_35682</name>
</gene>
<comment type="caution">
    <text evidence="1">The sequence shown here is derived from an EMBL/GenBank/DDBJ whole genome shotgun (WGS) entry which is preliminary data.</text>
</comment>
<dbReference type="EMBL" id="MU795000">
    <property type="protein sequence ID" value="KAJ3813182.1"/>
    <property type="molecule type" value="Genomic_DNA"/>
</dbReference>
<reference evidence="1" key="1">
    <citation type="submission" date="2022-09" db="EMBL/GenBank/DDBJ databases">
        <title>A Global Phylogenomic Analysis of the Shiitake Genus Lentinula.</title>
        <authorList>
            <consortium name="DOE Joint Genome Institute"/>
            <person name="Sierra-Patev S."/>
            <person name="Min B."/>
            <person name="Naranjo-Ortiz M."/>
            <person name="Looney B."/>
            <person name="Konkel Z."/>
            <person name="Slot J.C."/>
            <person name="Sakamoto Y."/>
            <person name="Steenwyk J.L."/>
            <person name="Rokas A."/>
            <person name="Carro J."/>
            <person name="Camarero S."/>
            <person name="Ferreira P."/>
            <person name="Molpeceres G."/>
            <person name="Ruiz-Duenas F.J."/>
            <person name="Serrano A."/>
            <person name="Henrissat B."/>
            <person name="Drula E."/>
            <person name="Hughes K.W."/>
            <person name="Mata J.L."/>
            <person name="Ishikawa N.K."/>
            <person name="Vargas-Isla R."/>
            <person name="Ushijima S."/>
            <person name="Smith C.A."/>
            <person name="Ahrendt S."/>
            <person name="Andreopoulos W."/>
            <person name="He G."/>
            <person name="Labutti K."/>
            <person name="Lipzen A."/>
            <person name="Ng V."/>
            <person name="Riley R."/>
            <person name="Sandor L."/>
            <person name="Barry K."/>
            <person name="Martinez A.T."/>
            <person name="Xiao Y."/>
            <person name="Gibbons J.G."/>
            <person name="Terashima K."/>
            <person name="Grigoriev I.V."/>
            <person name="Hibbett D.S."/>
        </authorList>
    </citation>
    <scope>NUCLEOTIDE SEQUENCE</scope>
    <source>
        <strain evidence="1">TMI1499</strain>
    </source>
</reference>
<accession>A0ACC1U824</accession>
<sequence>MSSSYVALKSPLNLSFTHSPPASPASPRKQSRDSEDSLRALEISDGVPLAEPSHHSRNRSFSMRSFDFDLLPLSTSLTDPDMAHGEHGEKNISLLNGIALVVGMQIGSGIFSSPGVVVANTRTVGASLCVWVASGLLGWTGASSFAELGSAIPQNGGAQAYLAYAYGPLLAYLFAWTAIIALRPGGNAVISLIFAEYLNRIFWHSTRDDISPDDIPAWAIKLTACIAVLLVTALCVWDRKLGARAAVVFTSVKVMIYCVAQVFIIVLGIVQLARGKASPSLGESWFKGSSTSPSEYSLAFYSGLWAFDGWDQANYVAGEMHQPGKNIPRAIHSSMVIVIVLFLLANVSYFAVLDKNLVGLSNTVAMDFGRAIFGPWGGTVFAFMVAFSCFGALNGGFFTASRLIYAAGRENYLPALFGRLHKTRKTPLNATLLQTVLTLVFILVGGGFRSLVNFSVVASWSFYFLTVLGLVILRIKEPMLERPYKTWIVTPLIFCGVALFLLVMPIIAAPLEAVAVLVFILAGVPVYYITHRNDQDIPRILGWVKPLIARIQGKPAYGDGWVAVSTDGDENVEMVEGRR</sequence>
<dbReference type="Proteomes" id="UP001163835">
    <property type="component" value="Unassembled WGS sequence"/>
</dbReference>
<protein>
    <submittedName>
        <fullName evidence="1">L-methionine transporter</fullName>
    </submittedName>
</protein>
<evidence type="ECO:0000313" key="2">
    <source>
        <dbReference type="Proteomes" id="UP001163835"/>
    </source>
</evidence>
<keyword evidence="2" id="KW-1185">Reference proteome</keyword>
<evidence type="ECO:0000313" key="1">
    <source>
        <dbReference type="EMBL" id="KAJ3813182.1"/>
    </source>
</evidence>
<name>A0ACC1U824_9AGAR</name>
<proteinExistence type="predicted"/>